<proteinExistence type="predicted"/>
<dbReference type="EMBL" id="JASJQH010007130">
    <property type="protein sequence ID" value="KAK9717644.1"/>
    <property type="molecule type" value="Genomic_DNA"/>
</dbReference>
<gene>
    <name evidence="1" type="primary">PCL5_11</name>
    <name evidence="1" type="ORF">K7432_006043</name>
</gene>
<dbReference type="Gene3D" id="1.10.472.10">
    <property type="entry name" value="Cyclin-like"/>
    <property type="match status" value="1"/>
</dbReference>
<organism evidence="1 2">
    <name type="scientific">Basidiobolus ranarum</name>
    <dbReference type="NCBI Taxonomy" id="34480"/>
    <lineage>
        <taxon>Eukaryota</taxon>
        <taxon>Fungi</taxon>
        <taxon>Fungi incertae sedis</taxon>
        <taxon>Zoopagomycota</taxon>
        <taxon>Entomophthoromycotina</taxon>
        <taxon>Basidiobolomycetes</taxon>
        <taxon>Basidiobolales</taxon>
        <taxon>Basidiobolaceae</taxon>
        <taxon>Basidiobolus</taxon>
    </lineage>
</organism>
<dbReference type="CDD" id="cd20557">
    <property type="entry name" value="CYCLIN_ScPCL1-like"/>
    <property type="match status" value="1"/>
</dbReference>
<reference evidence="1 2" key="1">
    <citation type="submission" date="2023-04" db="EMBL/GenBank/DDBJ databases">
        <title>Genome of Basidiobolus ranarum AG-B5.</title>
        <authorList>
            <person name="Stajich J.E."/>
            <person name="Carter-House D."/>
            <person name="Gryganskyi A."/>
        </authorList>
    </citation>
    <scope>NUCLEOTIDE SEQUENCE [LARGE SCALE GENOMIC DNA]</scope>
    <source>
        <strain evidence="1 2">AG-B5</strain>
    </source>
</reference>
<evidence type="ECO:0000313" key="1">
    <source>
        <dbReference type="EMBL" id="KAK9717644.1"/>
    </source>
</evidence>
<dbReference type="Proteomes" id="UP001479436">
    <property type="component" value="Unassembled WGS sequence"/>
</dbReference>
<name>A0ABR2W289_9FUNG</name>
<evidence type="ECO:0000313" key="2">
    <source>
        <dbReference type="Proteomes" id="UP001479436"/>
    </source>
</evidence>
<dbReference type="PANTHER" id="PTHR15615:SF36">
    <property type="entry name" value="PHO85 CYCLIN-5"/>
    <property type="match status" value="1"/>
</dbReference>
<dbReference type="InterPro" id="IPR013922">
    <property type="entry name" value="Cyclin_PHO80-like"/>
</dbReference>
<accession>A0ABR2W289</accession>
<protein>
    <submittedName>
        <fullName evidence="1">PHO85 cyclin-5</fullName>
    </submittedName>
</protein>
<keyword evidence="2" id="KW-1185">Reference proteome</keyword>
<dbReference type="PANTHER" id="PTHR15615">
    <property type="match status" value="1"/>
</dbReference>
<sequence length="281" mass="32702">MHYTGGGLESLVEAVEYVIERIWHPLSSISRAKRLVFRGFIRETLKTSRVYHSTVILSLYYLYKLRGTIRGSMLGQQYDPHGGYCLEELALTSPLFDDGDNYGFDSYSASMSSNHDDHLYFARNTFIGALIAASKYHQEKSPLNMDWARYTNLELSQVNDLELEFLGCIKYHLHVSTEEYEFWNVELLNEVHQVLSEDHHRRSHHEHHDYVSISGKNKMTGKSPHYSGKIRSVRIQIHGLKMDSWKSSKYDSVYEQKVEIGDQDFMVTVRRAESRRGVWPL</sequence>
<comment type="caution">
    <text evidence="1">The sequence shown here is derived from an EMBL/GenBank/DDBJ whole genome shotgun (WGS) entry which is preliminary data.</text>
</comment>